<dbReference type="InterPro" id="IPR006571">
    <property type="entry name" value="TLDc_dom"/>
</dbReference>
<keyword evidence="2 3" id="KW-1015">Disulfide bond</keyword>
<feature type="domain" description="Ig-like" evidence="6">
    <location>
        <begin position="353"/>
        <end position="443"/>
    </location>
</feature>
<dbReference type="SMART" id="SM00408">
    <property type="entry name" value="IGc2"/>
    <property type="match status" value="3"/>
</dbReference>
<reference evidence="9 10" key="1">
    <citation type="submission" date="2022-05" db="EMBL/GenBank/DDBJ databases">
        <authorList>
            <consortium name="Genoscope - CEA"/>
            <person name="William W."/>
        </authorList>
    </citation>
    <scope>NUCLEOTIDE SEQUENCE [LARGE SCALE GENOMIC DNA]</scope>
</reference>
<evidence type="ECO:0000259" key="6">
    <source>
        <dbReference type="PROSITE" id="PS50835"/>
    </source>
</evidence>
<gene>
    <name evidence="9" type="ORF">PLOB_00029913</name>
</gene>
<evidence type="ECO:0000259" key="8">
    <source>
        <dbReference type="PROSITE" id="PS51886"/>
    </source>
</evidence>
<keyword evidence="3" id="KW-0768">Sushi</keyword>
<dbReference type="Pfam" id="PF13927">
    <property type="entry name" value="Ig_3"/>
    <property type="match status" value="2"/>
</dbReference>
<dbReference type="InterPro" id="IPR036179">
    <property type="entry name" value="Ig-like_dom_sf"/>
</dbReference>
<evidence type="ECO:0000256" key="4">
    <source>
        <dbReference type="SAM" id="MobiDB-lite"/>
    </source>
</evidence>
<organism evidence="9 10">
    <name type="scientific">Porites lobata</name>
    <dbReference type="NCBI Taxonomy" id="104759"/>
    <lineage>
        <taxon>Eukaryota</taxon>
        <taxon>Metazoa</taxon>
        <taxon>Cnidaria</taxon>
        <taxon>Anthozoa</taxon>
        <taxon>Hexacorallia</taxon>
        <taxon>Scleractinia</taxon>
        <taxon>Fungiina</taxon>
        <taxon>Poritidae</taxon>
        <taxon>Porites</taxon>
    </lineage>
</organism>
<dbReference type="CDD" id="cd00033">
    <property type="entry name" value="CCP"/>
    <property type="match status" value="2"/>
</dbReference>
<feature type="domain" description="Ig-like" evidence="6">
    <location>
        <begin position="262"/>
        <end position="331"/>
    </location>
</feature>
<dbReference type="InterPro" id="IPR003599">
    <property type="entry name" value="Ig_sub"/>
</dbReference>
<keyword evidence="5" id="KW-0472">Membrane</keyword>
<dbReference type="Proteomes" id="UP001159405">
    <property type="component" value="Unassembled WGS sequence"/>
</dbReference>
<keyword evidence="5" id="KW-0812">Transmembrane</keyword>
<dbReference type="InterPro" id="IPR013783">
    <property type="entry name" value="Ig-like_fold"/>
</dbReference>
<dbReference type="InterPro" id="IPR035976">
    <property type="entry name" value="Sushi/SCR/CCP_sf"/>
</dbReference>
<comment type="caution">
    <text evidence="9">The sequence shown here is derived from an EMBL/GenBank/DDBJ whole genome shotgun (WGS) entry which is preliminary data.</text>
</comment>
<dbReference type="PROSITE" id="PS50835">
    <property type="entry name" value="IG_LIKE"/>
    <property type="match status" value="3"/>
</dbReference>
<evidence type="ECO:0000256" key="3">
    <source>
        <dbReference type="PROSITE-ProRule" id="PRU00302"/>
    </source>
</evidence>
<dbReference type="Gene3D" id="2.60.40.10">
    <property type="entry name" value="Immunoglobulins"/>
    <property type="match status" value="3"/>
</dbReference>
<dbReference type="SMART" id="SM00409">
    <property type="entry name" value="IG"/>
    <property type="match status" value="3"/>
</dbReference>
<evidence type="ECO:0000256" key="5">
    <source>
        <dbReference type="SAM" id="Phobius"/>
    </source>
</evidence>
<dbReference type="Pfam" id="PF07534">
    <property type="entry name" value="TLD"/>
    <property type="match status" value="1"/>
</dbReference>
<proteinExistence type="predicted"/>
<dbReference type="InterPro" id="IPR000436">
    <property type="entry name" value="Sushi_SCR_CCP_dom"/>
</dbReference>
<keyword evidence="5" id="KW-1133">Transmembrane helix</keyword>
<dbReference type="Pfam" id="PF01391">
    <property type="entry name" value="Collagen"/>
    <property type="match status" value="1"/>
</dbReference>
<name>A0ABN8NV36_9CNID</name>
<feature type="domain" description="TLDc" evidence="8">
    <location>
        <begin position="567"/>
        <end position="745"/>
    </location>
</feature>
<dbReference type="InterPro" id="IPR050958">
    <property type="entry name" value="Cell_Adh-Cytoskel_Orgn"/>
</dbReference>
<dbReference type="SUPFAM" id="SSF48726">
    <property type="entry name" value="Immunoglobulin"/>
    <property type="match status" value="3"/>
</dbReference>
<feature type="domain" description="Sushi" evidence="7">
    <location>
        <begin position="503"/>
        <end position="560"/>
    </location>
</feature>
<dbReference type="Gene3D" id="2.10.70.10">
    <property type="entry name" value="Complement Module, domain 1"/>
    <property type="match status" value="2"/>
</dbReference>
<evidence type="ECO:0000259" key="7">
    <source>
        <dbReference type="PROSITE" id="PS50923"/>
    </source>
</evidence>
<dbReference type="EMBL" id="CALNXK010000038">
    <property type="protein sequence ID" value="CAH3123360.1"/>
    <property type="molecule type" value="Genomic_DNA"/>
</dbReference>
<evidence type="ECO:0000256" key="2">
    <source>
        <dbReference type="ARBA" id="ARBA00023157"/>
    </source>
</evidence>
<dbReference type="PANTHER" id="PTHR45080">
    <property type="entry name" value="CONTACTIN 5"/>
    <property type="match status" value="1"/>
</dbReference>
<keyword evidence="10" id="KW-1185">Reference proteome</keyword>
<dbReference type="InterPro" id="IPR007110">
    <property type="entry name" value="Ig-like_dom"/>
</dbReference>
<dbReference type="InterPro" id="IPR003598">
    <property type="entry name" value="Ig_sub2"/>
</dbReference>
<accession>A0ABN8NV36</accession>
<comment type="caution">
    <text evidence="3">Lacks conserved residue(s) required for the propagation of feature annotation.</text>
</comment>
<evidence type="ECO:0000313" key="10">
    <source>
        <dbReference type="Proteomes" id="UP001159405"/>
    </source>
</evidence>
<dbReference type="InterPro" id="IPR008160">
    <property type="entry name" value="Collagen"/>
</dbReference>
<feature type="domain" description="Sushi" evidence="7">
    <location>
        <begin position="445"/>
        <end position="502"/>
    </location>
</feature>
<dbReference type="PANTHER" id="PTHR45080:SF8">
    <property type="entry name" value="IG-LIKE DOMAIN-CONTAINING PROTEIN"/>
    <property type="match status" value="1"/>
</dbReference>
<dbReference type="SMART" id="SM00032">
    <property type="entry name" value="CCP"/>
    <property type="match status" value="2"/>
</dbReference>
<sequence length="748" mass="82248">MEQAKSRSNGLLAMGLLVNLILTLASVGVVIYKVRVLEEQVFQLQSRQPVTLQAETIDSGDYETSNRMKRSSESVSGSKSCVSCHNACVKLFGLGTSAKGTNVDDDDGDDEHKGERGPQGKQGPRGKRGKQGEAGKAGKQGPPGGRGPRGPKGRPRKAFSGNTSKLVEDIDLPKINTGPPSSLTTREGNNASLPCSANGIPKPTITWYKNGEALDGSKYDADSGMLTLNDIQFADHGVYKCEARNFLGFDSATVELVVEVPPRFVETPEVYHMGYETWDSTISCNIFGYPPPVIRWTRAFRPLPIGRHVITGKDLIIKDTEKIDRGPIMCRGDNRLGHVYAMIVLVVKPVVNPVITTAPPSFIAVTKLHDTVTMICAAQGSPVPTLEWRKDGVVISTNTTSTTVEEVNGELVIPRFSPADQGVYTCFFKNYDNGTAETSATAELVGCGDPGVPVHGYKIGENYWGGQMVKYTCDPGYFLEGPTNRMCLENGNWSDVVPKCHRLCNEPSPVENGYIIATEFWEGKNITYKCNGGYWLRGPPVRVCNATTGNWTMEAPICEGPEFEPSKILLNKTRYWELLKRWLEPVSTLPTKWKLCYRATDHGWRSSTFHAKCNGMGPSVTFIRVGEYIFGGYTDRNWHSGGHFTHSVHGFLFSFKNKDGLEPFKLHIKNYEHAIYGNDGYGPTFGASHDIYIADSAGSNSNSHSNLGHNYVQVAGYKYGASDTQSLLAGSYNFQPHEVEVFYQTYQS</sequence>
<feature type="region of interest" description="Disordered" evidence="4">
    <location>
        <begin position="98"/>
        <end position="197"/>
    </location>
</feature>
<dbReference type="Pfam" id="PF00084">
    <property type="entry name" value="Sushi"/>
    <property type="match status" value="2"/>
</dbReference>
<evidence type="ECO:0000256" key="1">
    <source>
        <dbReference type="ARBA" id="ARBA00022729"/>
    </source>
</evidence>
<keyword evidence="1" id="KW-0732">Signal</keyword>
<feature type="compositionally biased region" description="Polar residues" evidence="4">
    <location>
        <begin position="178"/>
        <end position="195"/>
    </location>
</feature>
<dbReference type="PROSITE" id="PS51886">
    <property type="entry name" value="TLDC"/>
    <property type="match status" value="1"/>
</dbReference>
<feature type="disulfide bond" evidence="3">
    <location>
        <begin position="473"/>
        <end position="500"/>
    </location>
</feature>
<feature type="transmembrane region" description="Helical" evidence="5">
    <location>
        <begin position="12"/>
        <end position="32"/>
    </location>
</feature>
<dbReference type="PROSITE" id="PS50923">
    <property type="entry name" value="SUSHI"/>
    <property type="match status" value="2"/>
</dbReference>
<dbReference type="SMART" id="SM00584">
    <property type="entry name" value="TLDc"/>
    <property type="match status" value="1"/>
</dbReference>
<protein>
    <submittedName>
        <fullName evidence="9">Uncharacterized protein</fullName>
    </submittedName>
</protein>
<feature type="domain" description="Ig-like" evidence="6">
    <location>
        <begin position="173"/>
        <end position="259"/>
    </location>
</feature>
<evidence type="ECO:0000313" key="9">
    <source>
        <dbReference type="EMBL" id="CAH3123360.1"/>
    </source>
</evidence>
<dbReference type="SUPFAM" id="SSF57535">
    <property type="entry name" value="Complement control module/SCR domain"/>
    <property type="match status" value="2"/>
</dbReference>